<dbReference type="Proteomes" id="UP000297951">
    <property type="component" value="Unassembled WGS sequence"/>
</dbReference>
<organism evidence="1 2">
    <name type="scientific">Rothia nasimurium</name>
    <dbReference type="NCBI Taxonomy" id="85336"/>
    <lineage>
        <taxon>Bacteria</taxon>
        <taxon>Bacillati</taxon>
        <taxon>Actinomycetota</taxon>
        <taxon>Actinomycetes</taxon>
        <taxon>Micrococcales</taxon>
        <taxon>Micrococcaceae</taxon>
        <taxon>Rothia</taxon>
    </lineage>
</organism>
<dbReference type="RefSeq" id="WP_135011668.1">
    <property type="nucleotide sequence ID" value="NZ_JADGLK010000009.1"/>
</dbReference>
<comment type="caution">
    <text evidence="1">The sequence shown here is derived from an EMBL/GenBank/DDBJ whole genome shotgun (WGS) entry which is preliminary data.</text>
</comment>
<evidence type="ECO:0000313" key="1">
    <source>
        <dbReference type="EMBL" id="TFU23263.1"/>
    </source>
</evidence>
<protein>
    <submittedName>
        <fullName evidence="1">TnpV protein</fullName>
    </submittedName>
</protein>
<accession>A0A4Y9F530</accession>
<gene>
    <name evidence="1" type="ORF">E4U03_03820</name>
</gene>
<dbReference type="OrthoDB" id="4244301at2"/>
<sequence length="169" mass="19964">MSNYATIARQNWQTLAPSTYAQMQQEMNLDEHFQQVQEQAELMVQDLMFQYAGQDSPNEGYLQKVGRLEAAKKRAEETVRQELLTPPQELWEQEVPQPMSEWEIQSEMLWNDQYLRDLKTSINSQYLSSEEPQDIEIRSANLAYQEKAAPYLERQQELQQMLESLKNNQ</sequence>
<name>A0A4Y9F530_9MICC</name>
<dbReference type="EMBL" id="SPQC01000009">
    <property type="protein sequence ID" value="TFU23263.1"/>
    <property type="molecule type" value="Genomic_DNA"/>
</dbReference>
<evidence type="ECO:0000313" key="2">
    <source>
        <dbReference type="Proteomes" id="UP000297951"/>
    </source>
</evidence>
<proteinExistence type="predicted"/>
<reference evidence="1 2" key="1">
    <citation type="submission" date="2019-03" db="EMBL/GenBank/DDBJ databases">
        <title>Diversity of the mouse oral microbiome.</title>
        <authorList>
            <person name="Joseph S."/>
            <person name="Aduse-Opoku J."/>
            <person name="Curtis M."/>
            <person name="Wade W."/>
            <person name="Hashim A."/>
        </authorList>
    </citation>
    <scope>NUCLEOTIDE SEQUENCE [LARGE SCALE GENOMIC DNA]</scope>
    <source>
        <strain evidence="2">irhom_31</strain>
    </source>
</reference>
<dbReference type="AlphaFoldDB" id="A0A4Y9F530"/>